<dbReference type="GO" id="GO:0005524">
    <property type="term" value="F:ATP binding"/>
    <property type="evidence" value="ECO:0007669"/>
    <property type="project" value="UniProtKB-KW"/>
</dbReference>
<dbReference type="InterPro" id="IPR027417">
    <property type="entry name" value="P-loop_NTPase"/>
</dbReference>
<evidence type="ECO:0000256" key="1">
    <source>
        <dbReference type="ARBA" id="ARBA00022737"/>
    </source>
</evidence>
<feature type="region of interest" description="Disordered" evidence="5">
    <location>
        <begin position="275"/>
        <end position="302"/>
    </location>
</feature>
<feature type="domain" description="ABC transporter" evidence="6">
    <location>
        <begin position="319"/>
        <end position="539"/>
    </location>
</feature>
<dbReference type="Proteomes" id="UP000199668">
    <property type="component" value="Unassembled WGS sequence"/>
</dbReference>
<dbReference type="GO" id="GO:0016887">
    <property type="term" value="F:ATP hydrolysis activity"/>
    <property type="evidence" value="ECO:0007669"/>
    <property type="project" value="InterPro"/>
</dbReference>
<dbReference type="GO" id="GO:0003677">
    <property type="term" value="F:DNA binding"/>
    <property type="evidence" value="ECO:0007669"/>
    <property type="project" value="InterPro"/>
</dbReference>
<feature type="coiled-coil region" evidence="4">
    <location>
        <begin position="91"/>
        <end position="118"/>
    </location>
</feature>
<dbReference type="PANTHER" id="PTHR42855">
    <property type="entry name" value="ABC TRANSPORTER ATP-BINDING SUBUNIT"/>
    <property type="match status" value="1"/>
</dbReference>
<keyword evidence="4" id="KW-0175">Coiled coil</keyword>
<dbReference type="Gene3D" id="3.40.50.300">
    <property type="entry name" value="P-loop containing nucleotide triphosphate hydrolases"/>
    <property type="match status" value="2"/>
</dbReference>
<evidence type="ECO:0000256" key="5">
    <source>
        <dbReference type="SAM" id="MobiDB-lite"/>
    </source>
</evidence>
<evidence type="ECO:0000259" key="6">
    <source>
        <dbReference type="PROSITE" id="PS50893"/>
    </source>
</evidence>
<evidence type="ECO:0000256" key="3">
    <source>
        <dbReference type="ARBA" id="ARBA00022840"/>
    </source>
</evidence>
<protein>
    <submittedName>
        <fullName evidence="7">ATP-binding cassette, subfamily F, uup</fullName>
    </submittedName>
</protein>
<feature type="compositionally biased region" description="Basic residues" evidence="5">
    <location>
        <begin position="275"/>
        <end position="284"/>
    </location>
</feature>
<feature type="coiled-coil region" evidence="4">
    <location>
        <begin position="564"/>
        <end position="615"/>
    </location>
</feature>
<dbReference type="Pfam" id="PF16326">
    <property type="entry name" value="ABC_tran_CTD"/>
    <property type="match status" value="1"/>
</dbReference>
<evidence type="ECO:0000313" key="8">
    <source>
        <dbReference type="Proteomes" id="UP000199668"/>
    </source>
</evidence>
<keyword evidence="3 7" id="KW-0067">ATP-binding</keyword>
<dbReference type="PROSITE" id="PS50893">
    <property type="entry name" value="ABC_TRANSPORTER_2"/>
    <property type="match status" value="2"/>
</dbReference>
<dbReference type="Pfam" id="PF12848">
    <property type="entry name" value="ABC_tran_Xtn"/>
    <property type="match status" value="1"/>
</dbReference>
<dbReference type="Pfam" id="PF00005">
    <property type="entry name" value="ABC_tran"/>
    <property type="match status" value="2"/>
</dbReference>
<sequence>MSVLRAENLYQSFGEKTLFDHISFVIENQDRIGLIGVNGTGKSSLLKILAGIESPEQGELIHANSLQVEYLPQEPELEEELTVIDQIYYGESAVMKTMRRYEKALAELEENSESPEAQDKLMKAQLSMDNEQAWEANTTAKQVLTRLGITSFRKKVKELSGGQKKRVAIAKALIQPADLLIMDEPTNHLDNESIEWLENFLSSYHGALLLVTHDRYFLNRVTNRIYELDQGNLYVYEGNYELFLKQKAEREAREEQEEAKRQNILRTELAWLRKQPKARGTKQKARVDRVEEMKDKSGPEKKQDVDFAIGSTRLGKKVIEAEGISKAYGAVTLFSHFDYLVTPGERLGIVGPNGSGKTTLLNVLAGKTEADEGWIERGPTVRIGYYSQEQEDLDENKRVIEFIRETAEIVTTADGREITAEQMLERFLFPRPLQWNYIYRLSGGERRRLYLLSVLMEEPNVLFLDEPTNDLDTQTLSVLEDYLDQFPGVVITVSHDRYFLDRVVDALLVFQDNGTIERYQGNYKQLMEERKEAEAAAAAAPKPKTDEKPKTSRKKMSYKEKQEWETIEAKIDELEQEKAAVEEQIEKAGSDFEKAQEWMERQKELETEIEKAVERWTELSIIAEELEEMNN</sequence>
<feature type="domain" description="ABC transporter" evidence="6">
    <location>
        <begin position="4"/>
        <end position="255"/>
    </location>
</feature>
<proteinExistence type="predicted"/>
<reference evidence="7 8" key="1">
    <citation type="submission" date="2016-10" db="EMBL/GenBank/DDBJ databases">
        <authorList>
            <person name="de Groot N.N."/>
        </authorList>
    </citation>
    <scope>NUCLEOTIDE SEQUENCE [LARGE SCALE GENOMIC DNA]</scope>
    <source>
        <strain evidence="7 8">CGMCC 1.6134</strain>
    </source>
</reference>
<dbReference type="PANTHER" id="PTHR42855:SF1">
    <property type="entry name" value="ABC TRANSPORTER DOMAIN-CONTAINING PROTEIN"/>
    <property type="match status" value="1"/>
</dbReference>
<keyword evidence="8" id="KW-1185">Reference proteome</keyword>
<dbReference type="CDD" id="cd03221">
    <property type="entry name" value="ABCF_EF-3"/>
    <property type="match status" value="2"/>
</dbReference>
<dbReference type="InterPro" id="IPR003593">
    <property type="entry name" value="AAA+_ATPase"/>
</dbReference>
<dbReference type="InterPro" id="IPR051309">
    <property type="entry name" value="ABCF_ATPase"/>
</dbReference>
<dbReference type="InterPro" id="IPR032781">
    <property type="entry name" value="ABC_tran_Xtn"/>
</dbReference>
<dbReference type="PROSITE" id="PS00211">
    <property type="entry name" value="ABC_TRANSPORTER_1"/>
    <property type="match status" value="1"/>
</dbReference>
<organism evidence="7 8">
    <name type="scientific">Salibacterium qingdaonense</name>
    <dbReference type="NCBI Taxonomy" id="266892"/>
    <lineage>
        <taxon>Bacteria</taxon>
        <taxon>Bacillati</taxon>
        <taxon>Bacillota</taxon>
        <taxon>Bacilli</taxon>
        <taxon>Bacillales</taxon>
        <taxon>Bacillaceae</taxon>
    </lineage>
</organism>
<dbReference type="OrthoDB" id="9760950at2"/>
<dbReference type="RefSeq" id="WP_090927055.1">
    <property type="nucleotide sequence ID" value="NZ_FOTY01000012.1"/>
</dbReference>
<dbReference type="AlphaFoldDB" id="A0A1I4MNW4"/>
<feature type="compositionally biased region" description="Basic and acidic residues" evidence="5">
    <location>
        <begin position="285"/>
        <end position="302"/>
    </location>
</feature>
<keyword evidence="2" id="KW-0547">Nucleotide-binding</keyword>
<name>A0A1I4MNW4_9BACI</name>
<keyword evidence="1" id="KW-0677">Repeat</keyword>
<dbReference type="FunFam" id="3.40.50.300:FF:000011">
    <property type="entry name" value="Putative ABC transporter ATP-binding component"/>
    <property type="match status" value="1"/>
</dbReference>
<dbReference type="STRING" id="266892.SAMN04488054_11299"/>
<dbReference type="SMART" id="SM00382">
    <property type="entry name" value="AAA"/>
    <property type="match status" value="2"/>
</dbReference>
<dbReference type="FunFam" id="3.40.50.300:FF:000309">
    <property type="entry name" value="ABC transporter ATP-binding protein"/>
    <property type="match status" value="1"/>
</dbReference>
<evidence type="ECO:0000256" key="2">
    <source>
        <dbReference type="ARBA" id="ARBA00022741"/>
    </source>
</evidence>
<accession>A0A1I4MNW4</accession>
<evidence type="ECO:0000256" key="4">
    <source>
        <dbReference type="SAM" id="Coils"/>
    </source>
</evidence>
<dbReference type="InterPro" id="IPR003439">
    <property type="entry name" value="ABC_transporter-like_ATP-bd"/>
</dbReference>
<dbReference type="SUPFAM" id="SSF52540">
    <property type="entry name" value="P-loop containing nucleoside triphosphate hydrolases"/>
    <property type="match status" value="2"/>
</dbReference>
<dbReference type="InterPro" id="IPR017871">
    <property type="entry name" value="ABC_transporter-like_CS"/>
</dbReference>
<dbReference type="InterPro" id="IPR037118">
    <property type="entry name" value="Val-tRNA_synth_C_sf"/>
</dbReference>
<feature type="region of interest" description="Disordered" evidence="5">
    <location>
        <begin position="533"/>
        <end position="559"/>
    </location>
</feature>
<dbReference type="Gene3D" id="1.10.287.380">
    <property type="entry name" value="Valyl-tRNA synthetase, C-terminal domain"/>
    <property type="match status" value="1"/>
</dbReference>
<evidence type="ECO:0000313" key="7">
    <source>
        <dbReference type="EMBL" id="SFM04715.1"/>
    </source>
</evidence>
<gene>
    <name evidence="7" type="ORF">SAMN04488054_11299</name>
</gene>
<dbReference type="InterPro" id="IPR032524">
    <property type="entry name" value="ABC_tran_C"/>
</dbReference>
<dbReference type="EMBL" id="FOTY01000012">
    <property type="protein sequence ID" value="SFM04715.1"/>
    <property type="molecule type" value="Genomic_DNA"/>
</dbReference>